<comment type="similarity">
    <text evidence="6">Belongs to the Mrp/NBP35 ATP-binding proteins family.</text>
</comment>
<dbReference type="GO" id="GO:0051539">
    <property type="term" value="F:4 iron, 4 sulfur cluster binding"/>
    <property type="evidence" value="ECO:0007669"/>
    <property type="project" value="TreeGrafter"/>
</dbReference>
<name>E6W2B4_DESIS</name>
<keyword evidence="1 6" id="KW-0479">Metal-binding</keyword>
<organism evidence="8 9">
    <name type="scientific">Desulfurispirillum indicum (strain ATCC BAA-1389 / DSM 22839 / S5)</name>
    <dbReference type="NCBI Taxonomy" id="653733"/>
    <lineage>
        <taxon>Bacteria</taxon>
        <taxon>Pseudomonadati</taxon>
        <taxon>Chrysiogenota</taxon>
        <taxon>Chrysiogenia</taxon>
        <taxon>Chrysiogenales</taxon>
        <taxon>Chrysiogenaceae</taxon>
        <taxon>Desulfurispirillum</taxon>
    </lineage>
</organism>
<reference evidence="8 9" key="1">
    <citation type="submission" date="2010-12" db="EMBL/GenBank/DDBJ databases">
        <title>Complete sequence of Desulfurispirillum indicum S5.</title>
        <authorList>
            <consortium name="US DOE Joint Genome Institute"/>
            <person name="Lucas S."/>
            <person name="Copeland A."/>
            <person name="Lapidus A."/>
            <person name="Cheng J.-F."/>
            <person name="Goodwin L."/>
            <person name="Pitluck S."/>
            <person name="Chertkov O."/>
            <person name="Held B."/>
            <person name="Detter J.C."/>
            <person name="Han C."/>
            <person name="Tapia R."/>
            <person name="Land M."/>
            <person name="Hauser L."/>
            <person name="Kyrpides N."/>
            <person name="Ivanova N."/>
            <person name="Mikhailova N."/>
            <person name="Haggblom M."/>
            <person name="Rauschenbach I."/>
            <person name="Bini E."/>
            <person name="Woyke T."/>
        </authorList>
    </citation>
    <scope>NUCLEOTIDE SEQUENCE [LARGE SCALE GENOMIC DNA]</scope>
    <source>
        <strain evidence="9">ATCC BAA-1389 / DSM 22839 / S5</strain>
    </source>
</reference>
<evidence type="ECO:0000256" key="1">
    <source>
        <dbReference type="ARBA" id="ARBA00022723"/>
    </source>
</evidence>
<keyword evidence="4 6" id="KW-0408">Iron</keyword>
<dbReference type="Gene3D" id="3.40.50.300">
    <property type="entry name" value="P-loop containing nucleotide triphosphate hydrolases"/>
    <property type="match status" value="1"/>
</dbReference>
<evidence type="ECO:0000313" key="9">
    <source>
        <dbReference type="Proteomes" id="UP000002572"/>
    </source>
</evidence>
<gene>
    <name evidence="8" type="ordered locus">Selin_0832</name>
</gene>
<dbReference type="PANTHER" id="PTHR42961:SF2">
    <property type="entry name" value="IRON-SULFUR PROTEIN NUBPL"/>
    <property type="match status" value="1"/>
</dbReference>
<dbReference type="InterPro" id="IPR034904">
    <property type="entry name" value="FSCA_dom_sf"/>
</dbReference>
<evidence type="ECO:0000256" key="6">
    <source>
        <dbReference type="HAMAP-Rule" id="MF_02040"/>
    </source>
</evidence>
<comment type="subunit">
    <text evidence="6">Homodimer.</text>
</comment>
<dbReference type="InterPro" id="IPR002744">
    <property type="entry name" value="MIP18-like"/>
</dbReference>
<keyword evidence="9" id="KW-1185">Reference proteome</keyword>
<evidence type="ECO:0000259" key="7">
    <source>
        <dbReference type="Pfam" id="PF01883"/>
    </source>
</evidence>
<keyword evidence="5 6" id="KW-0411">Iron-sulfur</keyword>
<dbReference type="InterPro" id="IPR033756">
    <property type="entry name" value="YlxH/NBP35"/>
</dbReference>
<evidence type="ECO:0000256" key="4">
    <source>
        <dbReference type="ARBA" id="ARBA00023004"/>
    </source>
</evidence>
<feature type="binding site" evidence="6">
    <location>
        <begin position="106"/>
        <end position="113"/>
    </location>
    <ligand>
        <name>ATP</name>
        <dbReference type="ChEBI" id="CHEBI:30616"/>
    </ligand>
</feature>
<evidence type="ECO:0000256" key="5">
    <source>
        <dbReference type="ARBA" id="ARBA00023014"/>
    </source>
</evidence>
<evidence type="ECO:0000256" key="3">
    <source>
        <dbReference type="ARBA" id="ARBA00022840"/>
    </source>
</evidence>
<dbReference type="PANTHER" id="PTHR42961">
    <property type="entry name" value="IRON-SULFUR PROTEIN NUBPL"/>
    <property type="match status" value="1"/>
</dbReference>
<dbReference type="Pfam" id="PF01883">
    <property type="entry name" value="FeS_assembly_P"/>
    <property type="match status" value="1"/>
</dbReference>
<dbReference type="InterPro" id="IPR027417">
    <property type="entry name" value="P-loop_NTPase"/>
</dbReference>
<dbReference type="GO" id="GO:0046872">
    <property type="term" value="F:metal ion binding"/>
    <property type="evidence" value="ECO:0007669"/>
    <property type="project" value="UniProtKB-KW"/>
</dbReference>
<dbReference type="SUPFAM" id="SSF117916">
    <property type="entry name" value="Fe-S cluster assembly (FSCA) domain-like"/>
    <property type="match status" value="1"/>
</dbReference>
<dbReference type="CDD" id="cd02037">
    <property type="entry name" value="Mrp_NBP35"/>
    <property type="match status" value="1"/>
</dbReference>
<evidence type="ECO:0000256" key="2">
    <source>
        <dbReference type="ARBA" id="ARBA00022741"/>
    </source>
</evidence>
<sequence length="365" mass="39258">MSITVEQVREALAPVKDPEIGRTLLELGMIKDIQVSGNDTDVTVELTTAACPLKSTIENSCRDAIKAALPSIGTVNIHLTARDSRKGTAKSTPLPGVKNIIAVASGKGGVGKSTVSANLAVALADMGHRVAVLDMDFYGPSIPKMFGITEEKPTVDNDMIIPVVAYDVKVISIGFFVEDDSPVIWRGPMVHAALKQFVEEVKWGEIDYFILDLPPGTGDIQLSMVNMLPVTGAVIVSTPQDVALLDARKAVSMFASTGVEILGIVENMSYHICPECSHKSHIFGDSGARKYAEEKKFPFLGDLPLELSVRQTGDGGKPFFLCLDENDELRQRFAKIARNLVSSVDVRNLTKPAAAVVSRQPSGCH</sequence>
<keyword evidence="3 6" id="KW-0067">ATP-binding</keyword>
<dbReference type="HOGENOM" id="CLU_024839_0_0_0"/>
<dbReference type="Gene3D" id="3.30.300.130">
    <property type="entry name" value="Fe-S cluster assembly (FSCA)"/>
    <property type="match status" value="1"/>
</dbReference>
<dbReference type="FunCoup" id="E6W2B4">
    <property type="interactions" value="446"/>
</dbReference>
<dbReference type="GO" id="GO:0140663">
    <property type="term" value="F:ATP-dependent FeS chaperone activity"/>
    <property type="evidence" value="ECO:0007669"/>
    <property type="project" value="InterPro"/>
</dbReference>
<dbReference type="GO" id="GO:0016887">
    <property type="term" value="F:ATP hydrolysis activity"/>
    <property type="evidence" value="ECO:0007669"/>
    <property type="project" value="UniProtKB-UniRule"/>
</dbReference>
<dbReference type="GO" id="GO:0005524">
    <property type="term" value="F:ATP binding"/>
    <property type="evidence" value="ECO:0007669"/>
    <property type="project" value="UniProtKB-UniRule"/>
</dbReference>
<dbReference type="FunFam" id="3.40.50.300:FF:001119">
    <property type="entry name" value="Iron-sulfur cluster carrier protein"/>
    <property type="match status" value="1"/>
</dbReference>
<dbReference type="InterPro" id="IPR019591">
    <property type="entry name" value="Mrp/NBP35_ATP-bd"/>
</dbReference>
<dbReference type="GO" id="GO:0016226">
    <property type="term" value="P:iron-sulfur cluster assembly"/>
    <property type="evidence" value="ECO:0007669"/>
    <property type="project" value="InterPro"/>
</dbReference>
<comment type="function">
    <text evidence="6">Binds and transfers iron-sulfur (Fe-S) clusters to target apoproteins. Can hydrolyze ATP.</text>
</comment>
<evidence type="ECO:0000313" key="8">
    <source>
        <dbReference type="EMBL" id="ADU65572.1"/>
    </source>
</evidence>
<dbReference type="SUPFAM" id="SSF52540">
    <property type="entry name" value="P-loop containing nucleoside triphosphate hydrolases"/>
    <property type="match status" value="1"/>
</dbReference>
<protein>
    <recommendedName>
        <fullName evidence="6">Iron-sulfur cluster carrier protein</fullName>
    </recommendedName>
</protein>
<dbReference type="InParanoid" id="E6W2B4"/>
<feature type="domain" description="MIP18 family-like" evidence="7">
    <location>
        <begin position="6"/>
        <end position="76"/>
    </location>
</feature>
<keyword evidence="6" id="KW-0378">Hydrolase</keyword>
<dbReference type="eggNOG" id="COG0489">
    <property type="taxonomic scope" value="Bacteria"/>
</dbReference>
<dbReference type="AlphaFoldDB" id="E6W2B4"/>
<dbReference type="Proteomes" id="UP000002572">
    <property type="component" value="Chromosome"/>
</dbReference>
<dbReference type="Pfam" id="PF10609">
    <property type="entry name" value="ParA"/>
    <property type="match status" value="1"/>
</dbReference>
<dbReference type="STRING" id="653733.Selin_0832"/>
<dbReference type="OrthoDB" id="9809679at2"/>
<accession>E6W2B4</accession>
<dbReference type="InterPro" id="IPR044304">
    <property type="entry name" value="NUBPL-like"/>
</dbReference>
<dbReference type="HAMAP" id="MF_02040">
    <property type="entry name" value="Mrp_NBP35"/>
    <property type="match status" value="1"/>
</dbReference>
<keyword evidence="2 6" id="KW-0547">Nucleotide-binding</keyword>
<dbReference type="KEGG" id="din:Selin_0832"/>
<dbReference type="RefSeq" id="WP_013505458.1">
    <property type="nucleotide sequence ID" value="NC_014836.1"/>
</dbReference>
<dbReference type="EMBL" id="CP002432">
    <property type="protein sequence ID" value="ADU65572.1"/>
    <property type="molecule type" value="Genomic_DNA"/>
</dbReference>
<proteinExistence type="inferred from homology"/>